<accession>A0A7J7H4E2</accession>
<dbReference type="Gene3D" id="1.20.58.2010">
    <property type="entry name" value="PRONE domain, subdomain 1"/>
    <property type="match status" value="1"/>
</dbReference>
<feature type="domain" description="PRONE" evidence="4">
    <location>
        <begin position="90"/>
        <end position="439"/>
    </location>
</feature>
<proteinExistence type="predicted"/>
<dbReference type="InterPro" id="IPR038937">
    <property type="entry name" value="RopGEF"/>
</dbReference>
<evidence type="ECO:0000313" key="6">
    <source>
        <dbReference type="Proteomes" id="UP000593564"/>
    </source>
</evidence>
<feature type="region of interest" description="Disordered" evidence="3">
    <location>
        <begin position="1"/>
        <end position="61"/>
    </location>
</feature>
<dbReference type="FunFam" id="1.20.58.1310:FF:000002">
    <property type="entry name" value="Rop guanine nucleotide exchange factor 2"/>
    <property type="match status" value="1"/>
</dbReference>
<keyword evidence="1 2" id="KW-0344">Guanine-nucleotide releasing factor</keyword>
<evidence type="ECO:0000256" key="3">
    <source>
        <dbReference type="SAM" id="MobiDB-lite"/>
    </source>
</evidence>
<gene>
    <name evidence="5" type="ORF">HYC85_013809</name>
</gene>
<dbReference type="PROSITE" id="PS51334">
    <property type="entry name" value="PRONE"/>
    <property type="match status" value="1"/>
</dbReference>
<dbReference type="GO" id="GO:0005085">
    <property type="term" value="F:guanyl-nucleotide exchange factor activity"/>
    <property type="evidence" value="ECO:0007669"/>
    <property type="project" value="UniProtKB-UniRule"/>
</dbReference>
<evidence type="ECO:0000256" key="1">
    <source>
        <dbReference type="ARBA" id="ARBA00022658"/>
    </source>
</evidence>
<dbReference type="PANTHER" id="PTHR33101:SF14">
    <property type="entry name" value="ROP GUANINE NUCLEOTIDE EXCHANGE FACTOR 7"/>
    <property type="match status" value="1"/>
</dbReference>
<dbReference type="FunFam" id="1.20.58.2010:FF:000003">
    <property type="entry name" value="Rop guanine nucleotide exchange factor 14"/>
    <property type="match status" value="1"/>
</dbReference>
<evidence type="ECO:0000313" key="5">
    <source>
        <dbReference type="EMBL" id="KAF5947852.1"/>
    </source>
</evidence>
<feature type="compositionally biased region" description="Basic and acidic residues" evidence="3">
    <location>
        <begin position="1"/>
        <end position="14"/>
    </location>
</feature>
<dbReference type="PANTHER" id="PTHR33101">
    <property type="entry name" value="ROP GUANINE NUCLEOTIDE EXCHANGE FACTOR 1"/>
    <property type="match status" value="1"/>
</dbReference>
<feature type="compositionally biased region" description="Low complexity" evidence="3">
    <location>
        <begin position="37"/>
        <end position="48"/>
    </location>
</feature>
<dbReference type="FunFam" id="1.20.58.2010:FF:000001">
    <property type="entry name" value="Rop guanine nucleotide exchange factor 14"/>
    <property type="match status" value="1"/>
</dbReference>
<evidence type="ECO:0000256" key="2">
    <source>
        <dbReference type="PROSITE-ProRule" id="PRU00663"/>
    </source>
</evidence>
<dbReference type="InterPro" id="IPR005512">
    <property type="entry name" value="PRONE_dom"/>
</dbReference>
<comment type="caution">
    <text evidence="5">The sequence shown here is derived from an EMBL/GenBank/DDBJ whole genome shotgun (WGS) entry which is preliminary data.</text>
</comment>
<evidence type="ECO:0000259" key="4">
    <source>
        <dbReference type="PROSITE" id="PS51334"/>
    </source>
</evidence>
<protein>
    <recommendedName>
        <fullName evidence="4">PRONE domain-containing protein</fullName>
    </recommendedName>
</protein>
<dbReference type="EMBL" id="JACBKZ010000006">
    <property type="protein sequence ID" value="KAF5947852.1"/>
    <property type="molecule type" value="Genomic_DNA"/>
</dbReference>
<reference evidence="6" key="1">
    <citation type="journal article" date="2020" name="Nat. Commun.">
        <title>Genome assembly of wild tea tree DASZ reveals pedigree and selection history of tea varieties.</title>
        <authorList>
            <person name="Zhang W."/>
            <person name="Zhang Y."/>
            <person name="Qiu H."/>
            <person name="Guo Y."/>
            <person name="Wan H."/>
            <person name="Zhang X."/>
            <person name="Scossa F."/>
            <person name="Alseekh S."/>
            <person name="Zhang Q."/>
            <person name="Wang P."/>
            <person name="Xu L."/>
            <person name="Schmidt M.H."/>
            <person name="Jia X."/>
            <person name="Li D."/>
            <person name="Zhu A."/>
            <person name="Guo F."/>
            <person name="Chen W."/>
            <person name="Ni D."/>
            <person name="Usadel B."/>
            <person name="Fernie A.R."/>
            <person name="Wen W."/>
        </authorList>
    </citation>
    <scope>NUCLEOTIDE SEQUENCE [LARGE SCALE GENOMIC DNA]</scope>
    <source>
        <strain evidence="6">cv. G240</strain>
    </source>
</reference>
<feature type="region of interest" description="Disordered" evidence="3">
    <location>
        <begin position="478"/>
        <end position="552"/>
    </location>
</feature>
<dbReference type="Proteomes" id="UP000593564">
    <property type="component" value="Unassembled WGS sequence"/>
</dbReference>
<name>A0A7J7H4E2_CAMSI</name>
<organism evidence="5 6">
    <name type="scientific">Camellia sinensis</name>
    <name type="common">Tea plant</name>
    <name type="synonym">Thea sinensis</name>
    <dbReference type="NCBI Taxonomy" id="4442"/>
    <lineage>
        <taxon>Eukaryota</taxon>
        <taxon>Viridiplantae</taxon>
        <taxon>Streptophyta</taxon>
        <taxon>Embryophyta</taxon>
        <taxon>Tracheophyta</taxon>
        <taxon>Spermatophyta</taxon>
        <taxon>Magnoliopsida</taxon>
        <taxon>eudicotyledons</taxon>
        <taxon>Gunneridae</taxon>
        <taxon>Pentapetalae</taxon>
        <taxon>asterids</taxon>
        <taxon>Ericales</taxon>
        <taxon>Theaceae</taxon>
        <taxon>Camellia</taxon>
    </lineage>
</organism>
<dbReference type="Pfam" id="PF03759">
    <property type="entry name" value="PRONE"/>
    <property type="match status" value="2"/>
</dbReference>
<dbReference type="Gene3D" id="1.20.58.1310">
    <property type="entry name" value="PRONE domain, subdomain 2"/>
    <property type="match status" value="1"/>
</dbReference>
<keyword evidence="6" id="KW-1185">Reference proteome</keyword>
<dbReference type="AlphaFoldDB" id="A0A7J7H4E2"/>
<reference evidence="5 6" key="2">
    <citation type="submission" date="2020-07" db="EMBL/GenBank/DDBJ databases">
        <title>Genome assembly of wild tea tree DASZ reveals pedigree and selection history of tea varieties.</title>
        <authorList>
            <person name="Zhang W."/>
        </authorList>
    </citation>
    <scope>NUCLEOTIDE SEQUENCE [LARGE SCALE GENOMIC DNA]</scope>
    <source>
        <strain evidence="6">cv. G240</strain>
        <tissue evidence="5">Leaf</tissue>
    </source>
</reference>
<sequence length="552" mass="61174">MESSAEKSKRKDGFESFAGNGDGTGSLTNWASDCRDSTTSSSRSSSETSTRKPEAKVCPSPARLGWPIRKADLSKCSISDVSEGEHKPYLDDSKLKKLEINMMKERFSKLLLGEDMSGNGKGVSTALAISNAITNLCATAFGQLWRLEPLPSEKKSMWRREMECLLCVSDHIIEFAPSWQTFPDGSKLEVMTCKPRSDLSINLPALCKLDDILIEILDSFSKTEFWYVDQGIIAKDADESASFCKPIQRQEEKWWLPVPRISLGGLHEDTRKQLHHKQMGEDCLGEVIYRYITSDQFSSECLLDCLDLSTEHVALEIANRVEASIYVWRRRIHSKPITNSTRSSAISSWDIVKELMVDGDKQELLAGRAENLLSCLKQRFPGLTQTTLDTSKIQCNKDVGKSILESYSRVLESLAFNIMARIDDLLYVDDLTRHSDELSSVPTVSVIAHKRVSIPYSVPVSGTPYKTAFGTPNFSPAPLVDSPARGERTPFLSDNSNKPPRRGFGVKGVLTNYLGSEPKMKNWGNPTGGSGTVPHKNDELPASQTGTGGSER</sequence>